<evidence type="ECO:0000313" key="3">
    <source>
        <dbReference type="Proteomes" id="UP001174934"/>
    </source>
</evidence>
<dbReference type="PANTHER" id="PTHR21310">
    <property type="entry name" value="AMINOGLYCOSIDE PHOSPHOTRANSFERASE-RELATED-RELATED"/>
    <property type="match status" value="1"/>
</dbReference>
<dbReference type="PANTHER" id="PTHR21310:SF58">
    <property type="entry name" value="AMINOGLYCOSIDE PHOSPHOTRANSFERASE DOMAIN-CONTAINING PROTEIN"/>
    <property type="match status" value="1"/>
</dbReference>
<feature type="domain" description="Aminoglycoside phosphotransferase" evidence="1">
    <location>
        <begin position="101"/>
        <end position="253"/>
    </location>
</feature>
<evidence type="ECO:0000313" key="2">
    <source>
        <dbReference type="EMBL" id="KAK0629221.1"/>
    </source>
</evidence>
<dbReference type="EMBL" id="JAULSR010000002">
    <property type="protein sequence ID" value="KAK0629221.1"/>
    <property type="molecule type" value="Genomic_DNA"/>
</dbReference>
<comment type="caution">
    <text evidence="2">The sequence shown here is derived from an EMBL/GenBank/DDBJ whole genome shotgun (WGS) entry which is preliminary data.</text>
</comment>
<keyword evidence="3" id="KW-1185">Reference proteome</keyword>
<protein>
    <recommendedName>
        <fullName evidence="1">Aminoglycoside phosphotransferase domain-containing protein</fullName>
    </recommendedName>
</protein>
<name>A0AA39X8D9_9PEZI</name>
<sequence>MTVVERCHVRDSIREIDANSWLIVGTVLLSRQASPSTSQPSWSDGKGEFFVISDAPSPLPPSKPISPDSVEIPLIYDAGDQAAVWHVGKAFIKAHDMHLPLATREHVTLEFLHTKKASIDFAIPDVLHHFEVDARYFLIVAELPGQTLDTVWFTLDEATQKHYISLIANIINTLASWKGEAVAGVDGQQMLERYFEDKNGLNLDPANLFRVCSDMGMDMQSIVFAHCDLGPTNILVDTAKGSVGIIDWEIAGYVPKDWVRTKMKVSTGLDLETRDRPRRSEWRHGLAQKLGEIGFADVEESFRAVFDKRLK</sequence>
<organism evidence="2 3">
    <name type="scientific">Bombardia bombarda</name>
    <dbReference type="NCBI Taxonomy" id="252184"/>
    <lineage>
        <taxon>Eukaryota</taxon>
        <taxon>Fungi</taxon>
        <taxon>Dikarya</taxon>
        <taxon>Ascomycota</taxon>
        <taxon>Pezizomycotina</taxon>
        <taxon>Sordariomycetes</taxon>
        <taxon>Sordariomycetidae</taxon>
        <taxon>Sordariales</taxon>
        <taxon>Lasiosphaeriaceae</taxon>
        <taxon>Bombardia</taxon>
    </lineage>
</organism>
<dbReference type="InterPro" id="IPR011009">
    <property type="entry name" value="Kinase-like_dom_sf"/>
</dbReference>
<dbReference type="AlphaFoldDB" id="A0AA39X8D9"/>
<gene>
    <name evidence="2" type="ORF">B0T17DRAFT_524968</name>
</gene>
<dbReference type="InterPro" id="IPR002575">
    <property type="entry name" value="Aminoglycoside_PTrfase"/>
</dbReference>
<accession>A0AA39X8D9</accession>
<dbReference type="SUPFAM" id="SSF56112">
    <property type="entry name" value="Protein kinase-like (PK-like)"/>
    <property type="match status" value="1"/>
</dbReference>
<proteinExistence type="predicted"/>
<dbReference type="InterPro" id="IPR051678">
    <property type="entry name" value="AGP_Transferase"/>
</dbReference>
<dbReference type="Proteomes" id="UP001174934">
    <property type="component" value="Unassembled WGS sequence"/>
</dbReference>
<reference evidence="2" key="1">
    <citation type="submission" date="2023-06" db="EMBL/GenBank/DDBJ databases">
        <title>Genome-scale phylogeny and comparative genomics of the fungal order Sordariales.</title>
        <authorList>
            <consortium name="Lawrence Berkeley National Laboratory"/>
            <person name="Hensen N."/>
            <person name="Bonometti L."/>
            <person name="Westerberg I."/>
            <person name="Brannstrom I.O."/>
            <person name="Guillou S."/>
            <person name="Cros-Aarteil S."/>
            <person name="Calhoun S."/>
            <person name="Haridas S."/>
            <person name="Kuo A."/>
            <person name="Mondo S."/>
            <person name="Pangilinan J."/>
            <person name="Riley R."/>
            <person name="LaButti K."/>
            <person name="Andreopoulos B."/>
            <person name="Lipzen A."/>
            <person name="Chen C."/>
            <person name="Yanf M."/>
            <person name="Daum C."/>
            <person name="Ng V."/>
            <person name="Clum A."/>
            <person name="Steindorff A."/>
            <person name="Ohm R."/>
            <person name="Martin F."/>
            <person name="Silar P."/>
            <person name="Natvig D."/>
            <person name="Lalanne C."/>
            <person name="Gautier V."/>
            <person name="Ament-velasquez S.L."/>
            <person name="Kruys A."/>
            <person name="Hutchinson M.I."/>
            <person name="Powell A.J."/>
            <person name="Barry K."/>
            <person name="Miller A.N."/>
            <person name="Grigoriev I.V."/>
            <person name="Debuchy R."/>
            <person name="Gladieux P."/>
            <person name="Thoren M.H."/>
            <person name="Johannesson H."/>
        </authorList>
    </citation>
    <scope>NUCLEOTIDE SEQUENCE</scope>
    <source>
        <strain evidence="2">SMH3391-2</strain>
    </source>
</reference>
<evidence type="ECO:0000259" key="1">
    <source>
        <dbReference type="Pfam" id="PF01636"/>
    </source>
</evidence>
<dbReference type="Gene3D" id="3.90.1200.10">
    <property type="match status" value="1"/>
</dbReference>
<dbReference type="Pfam" id="PF01636">
    <property type="entry name" value="APH"/>
    <property type="match status" value="1"/>
</dbReference>